<protein>
    <submittedName>
        <fullName evidence="1">DUF1415 domain-containing protein</fullName>
    </submittedName>
</protein>
<dbReference type="InterPro" id="IPR009858">
    <property type="entry name" value="DUF1415"/>
</dbReference>
<dbReference type="EMBL" id="JACCHS010000004">
    <property type="protein sequence ID" value="NYT46436.1"/>
    <property type="molecule type" value="Genomic_DNA"/>
</dbReference>
<reference evidence="1 2" key="1">
    <citation type="submission" date="2020-05" db="EMBL/GenBank/DDBJ databases">
        <title>Horizontal transmission and recombination maintain forever young bacterial symbiont genomes.</title>
        <authorList>
            <person name="Russell S.L."/>
            <person name="Pepper-Tunick E."/>
            <person name="Svedberg J."/>
            <person name="Byrne A."/>
            <person name="Ruelas Castillo J."/>
            <person name="Vollmers C."/>
            <person name="Beinart R.A."/>
            <person name="Corbett-Detig R."/>
        </authorList>
    </citation>
    <scope>NUCLEOTIDE SEQUENCE [LARGE SCALE GENOMIC DNA]</scope>
    <source>
        <strain evidence="1">4727-3</strain>
    </source>
</reference>
<dbReference type="Proteomes" id="UP000537890">
    <property type="component" value="Unassembled WGS sequence"/>
</dbReference>
<sequence length="216" mass="24811">MSQANKVIAQTRHWLENVVIGLNFCPFAKSVFEQDKIHYQVSDAQSLECCLEDLMAETERLDKHNEIETSLLIFESSLQDFDNFLDVLDIADDLMIEQVYEGIYQLASFHPDYCFADSEVDDPANYTNRAPYPIFHLLREKSIEFALAQYKAPENIPRANVQLARELGLRKMQSLLETALQLEKVEGITWFAGLSSPYSLFLARIIKIQFLCASFV</sequence>
<dbReference type="AlphaFoldDB" id="A0A7Z0MMK9"/>
<evidence type="ECO:0000313" key="2">
    <source>
        <dbReference type="Proteomes" id="UP000537890"/>
    </source>
</evidence>
<evidence type="ECO:0000313" key="1">
    <source>
        <dbReference type="EMBL" id="NYT46436.1"/>
    </source>
</evidence>
<proteinExistence type="predicted"/>
<dbReference type="Pfam" id="PF07209">
    <property type="entry name" value="DUF1415"/>
    <property type="match status" value="1"/>
</dbReference>
<name>A0A7Z0MMK9_9GAMM</name>
<organism evidence="1 2">
    <name type="scientific">Candidatus Methanofishera endochildressiae</name>
    <dbReference type="NCBI Taxonomy" id="2738884"/>
    <lineage>
        <taxon>Bacteria</taxon>
        <taxon>Pseudomonadati</taxon>
        <taxon>Pseudomonadota</taxon>
        <taxon>Gammaproteobacteria</taxon>
        <taxon>Candidatus Methanofishera</taxon>
    </lineage>
</organism>
<gene>
    <name evidence="1" type="ORF">H0A75_00650</name>
</gene>
<accession>A0A7Z0MMK9</accession>
<comment type="caution">
    <text evidence="1">The sequence shown here is derived from an EMBL/GenBank/DDBJ whole genome shotgun (WGS) entry which is preliminary data.</text>
</comment>